<keyword evidence="2" id="KW-0479">Metal-binding</keyword>
<feature type="region of interest" description="Disordered" evidence="6">
    <location>
        <begin position="616"/>
        <end position="692"/>
    </location>
</feature>
<evidence type="ECO:0000256" key="3">
    <source>
        <dbReference type="ARBA" id="ARBA00023015"/>
    </source>
</evidence>
<dbReference type="OMA" id="SKPCTYT"/>
<evidence type="ECO:0000256" key="4">
    <source>
        <dbReference type="ARBA" id="ARBA00023163"/>
    </source>
</evidence>
<name>A0A284RLU2_ARMOS</name>
<dbReference type="EMBL" id="FUEG01000011">
    <property type="protein sequence ID" value="SJL09738.1"/>
    <property type="molecule type" value="Genomic_DNA"/>
</dbReference>
<keyword evidence="3" id="KW-0805">Transcription regulation</keyword>
<keyword evidence="4" id="KW-0804">Transcription</keyword>
<gene>
    <name evidence="8" type="ORF">ARMOST_13119</name>
</gene>
<comment type="subcellular location">
    <subcellularLocation>
        <location evidence="1">Nucleus</location>
    </subcellularLocation>
</comment>
<evidence type="ECO:0000313" key="8">
    <source>
        <dbReference type="EMBL" id="SJL09738.1"/>
    </source>
</evidence>
<protein>
    <recommendedName>
        <fullName evidence="7">Xylanolytic transcriptional activator regulatory domain-containing protein</fullName>
    </recommendedName>
</protein>
<evidence type="ECO:0000256" key="1">
    <source>
        <dbReference type="ARBA" id="ARBA00004123"/>
    </source>
</evidence>
<dbReference type="GO" id="GO:0006351">
    <property type="term" value="P:DNA-templated transcription"/>
    <property type="evidence" value="ECO:0007669"/>
    <property type="project" value="InterPro"/>
</dbReference>
<keyword evidence="5" id="KW-0539">Nucleus</keyword>
<dbReference type="InterPro" id="IPR050815">
    <property type="entry name" value="TF_fung"/>
</dbReference>
<dbReference type="GO" id="GO:0008270">
    <property type="term" value="F:zinc ion binding"/>
    <property type="evidence" value="ECO:0007669"/>
    <property type="project" value="InterPro"/>
</dbReference>
<organism evidence="8 9">
    <name type="scientific">Armillaria ostoyae</name>
    <name type="common">Armillaria root rot fungus</name>
    <dbReference type="NCBI Taxonomy" id="47428"/>
    <lineage>
        <taxon>Eukaryota</taxon>
        <taxon>Fungi</taxon>
        <taxon>Dikarya</taxon>
        <taxon>Basidiomycota</taxon>
        <taxon>Agaricomycotina</taxon>
        <taxon>Agaricomycetes</taxon>
        <taxon>Agaricomycetidae</taxon>
        <taxon>Agaricales</taxon>
        <taxon>Marasmiineae</taxon>
        <taxon>Physalacriaceae</taxon>
        <taxon>Armillaria</taxon>
    </lineage>
</organism>
<proteinExistence type="predicted"/>
<dbReference type="AlphaFoldDB" id="A0A284RLU2"/>
<dbReference type="GO" id="GO:0003677">
    <property type="term" value="F:DNA binding"/>
    <property type="evidence" value="ECO:0007669"/>
    <property type="project" value="InterPro"/>
</dbReference>
<keyword evidence="9" id="KW-1185">Reference proteome</keyword>
<reference evidence="9" key="1">
    <citation type="journal article" date="2017" name="Nat. Ecol. Evol.">
        <title>Genome expansion and lineage-specific genetic innovations in the forest pathogenic fungi Armillaria.</title>
        <authorList>
            <person name="Sipos G."/>
            <person name="Prasanna A.N."/>
            <person name="Walter M.C."/>
            <person name="O'Connor E."/>
            <person name="Balint B."/>
            <person name="Krizsan K."/>
            <person name="Kiss B."/>
            <person name="Hess J."/>
            <person name="Varga T."/>
            <person name="Slot J."/>
            <person name="Riley R."/>
            <person name="Boka B."/>
            <person name="Rigling D."/>
            <person name="Barry K."/>
            <person name="Lee J."/>
            <person name="Mihaltcheva S."/>
            <person name="LaButti K."/>
            <person name="Lipzen A."/>
            <person name="Waldron R."/>
            <person name="Moloney N.M."/>
            <person name="Sperisen C."/>
            <person name="Kredics L."/>
            <person name="Vagvoelgyi C."/>
            <person name="Patrignani A."/>
            <person name="Fitzpatrick D."/>
            <person name="Nagy I."/>
            <person name="Doyle S."/>
            <person name="Anderson J.B."/>
            <person name="Grigoriev I.V."/>
            <person name="Gueldener U."/>
            <person name="Muensterkoetter M."/>
            <person name="Nagy L.G."/>
        </authorList>
    </citation>
    <scope>NUCLEOTIDE SEQUENCE [LARGE SCALE GENOMIC DNA]</scope>
    <source>
        <strain evidence="9">C18/9</strain>
    </source>
</reference>
<dbReference type="GO" id="GO:0005634">
    <property type="term" value="C:nucleus"/>
    <property type="evidence" value="ECO:0007669"/>
    <property type="project" value="UniProtKB-SubCell"/>
</dbReference>
<feature type="region of interest" description="Disordered" evidence="6">
    <location>
        <begin position="573"/>
        <end position="604"/>
    </location>
</feature>
<dbReference type="PANTHER" id="PTHR47338:SF5">
    <property type="entry name" value="ZN(II)2CYS6 TRANSCRIPTION FACTOR (EUROFUNG)"/>
    <property type="match status" value="1"/>
</dbReference>
<feature type="compositionally biased region" description="Low complexity" evidence="6">
    <location>
        <begin position="620"/>
        <end position="637"/>
    </location>
</feature>
<evidence type="ECO:0000256" key="2">
    <source>
        <dbReference type="ARBA" id="ARBA00022723"/>
    </source>
</evidence>
<accession>A0A284RLU2</accession>
<feature type="compositionally biased region" description="Low complexity" evidence="6">
    <location>
        <begin position="99"/>
        <end position="120"/>
    </location>
</feature>
<dbReference type="InterPro" id="IPR007219">
    <property type="entry name" value="XnlR_reg_dom"/>
</dbReference>
<dbReference type="PANTHER" id="PTHR47338">
    <property type="entry name" value="ZN(II)2CYS6 TRANSCRIPTION FACTOR (EUROFUNG)-RELATED"/>
    <property type="match status" value="1"/>
</dbReference>
<evidence type="ECO:0000313" key="9">
    <source>
        <dbReference type="Proteomes" id="UP000219338"/>
    </source>
</evidence>
<evidence type="ECO:0000259" key="7">
    <source>
        <dbReference type="Pfam" id="PF04082"/>
    </source>
</evidence>
<feature type="domain" description="Xylanolytic transcriptional activator regulatory" evidence="7">
    <location>
        <begin position="144"/>
        <end position="323"/>
    </location>
</feature>
<feature type="region of interest" description="Disordered" evidence="6">
    <location>
        <begin position="85"/>
        <end position="135"/>
    </location>
</feature>
<evidence type="ECO:0000256" key="6">
    <source>
        <dbReference type="SAM" id="MobiDB-lite"/>
    </source>
</evidence>
<dbReference type="STRING" id="47428.A0A284RLU2"/>
<dbReference type="OrthoDB" id="2123952at2759"/>
<sequence length="692" mass="77067">MSRDVRQCDSGCQAATTVLFLTSFSSKPSSHSWTSRNESGLQRRATAAIKARGDATEQQLVRNTLDWSVFVLQVASYFASKPCTYTDSSGRPVPPPRQPDTQQSQQYQFPQPAQSYPSPSGRKRSHSEAAPETLDPLMTRELTNLFFTHCHPAMTIIHKPTFTSSLSHNQIPPYLLHAVSAIAAPHSKQTSLKTTPQRHAGRRFADAAISLMFDSGGRLTASATVQTAQALCLLYFYEVVDQKGYMTDTTRKDKSHSGWITGERFRTLTLQLIQALNVHTPEHPLLTPTPSQAYVSESLERECVRRIFWIIYFVDCIRGVYYGWEGGGMTRSSPSGKGLSIGGGVMGFSEAELRLRLPADETSFELGVVHQSLPEYLYLPAVRTHYASEMGHLTRIATLYQKIEAGMDTLQDPQTRDILMECQKFLDEWASALPSHLHFTNQCLTVQKSMFETSSNFGAWCYACIHVLHASCALALLVATQRFAEQDHQSFEVPDFSFITDRIYAVMEMLGCRAKYSPIQGSVIWPLIKYLNLTDDQQILDWLDAYEELTGVRLDRLIRDRWGTPDVCSTLGLVRRQGPSGSTTYSTPKPDRHTNPDIDPTLLPLTERNNSAELPIPMYASSSSHPAAPQSPSHSHSNYLPSLKSSGLLEWSNTPSTSSSPLAAPLERRPFSGADTARSMPVGMPWLANESR</sequence>
<dbReference type="CDD" id="cd12148">
    <property type="entry name" value="fungal_TF_MHR"/>
    <property type="match status" value="1"/>
</dbReference>
<evidence type="ECO:0000256" key="5">
    <source>
        <dbReference type="ARBA" id="ARBA00023242"/>
    </source>
</evidence>
<dbReference type="Pfam" id="PF04082">
    <property type="entry name" value="Fungal_trans"/>
    <property type="match status" value="1"/>
</dbReference>
<dbReference type="GO" id="GO:0000981">
    <property type="term" value="F:DNA-binding transcription factor activity, RNA polymerase II-specific"/>
    <property type="evidence" value="ECO:0007669"/>
    <property type="project" value="InterPro"/>
</dbReference>
<dbReference type="Proteomes" id="UP000219338">
    <property type="component" value="Unassembled WGS sequence"/>
</dbReference>
<feature type="compositionally biased region" description="Low complexity" evidence="6">
    <location>
        <begin position="654"/>
        <end position="665"/>
    </location>
</feature>